<evidence type="ECO:0000313" key="2">
    <source>
        <dbReference type="Proteomes" id="UP000283530"/>
    </source>
</evidence>
<dbReference type="AlphaFoldDB" id="A0A3S3PT38"/>
<comment type="caution">
    <text evidence="1">The sequence shown here is derived from an EMBL/GenBank/DDBJ whole genome shotgun (WGS) entry which is preliminary data.</text>
</comment>
<reference evidence="1 2" key="1">
    <citation type="journal article" date="2019" name="Nat. Plants">
        <title>Stout camphor tree genome fills gaps in understanding of flowering plant genome evolution.</title>
        <authorList>
            <person name="Chaw S.M."/>
            <person name="Liu Y.C."/>
            <person name="Wu Y.W."/>
            <person name="Wang H.Y."/>
            <person name="Lin C.I."/>
            <person name="Wu C.S."/>
            <person name="Ke H.M."/>
            <person name="Chang L.Y."/>
            <person name="Hsu C.Y."/>
            <person name="Yang H.T."/>
            <person name="Sudianto E."/>
            <person name="Hsu M.H."/>
            <person name="Wu K.P."/>
            <person name="Wang L.N."/>
            <person name="Leebens-Mack J.H."/>
            <person name="Tsai I.J."/>
        </authorList>
    </citation>
    <scope>NUCLEOTIDE SEQUENCE [LARGE SCALE GENOMIC DNA]</scope>
    <source>
        <strain evidence="2">cv. Chaw 1501</strain>
        <tissue evidence="1">Young leaves</tissue>
    </source>
</reference>
<sequence length="479" mass="53296">MCPILLGIRTPYSKPTYWRQCSHCQKATMSEPKARPLGGTELSWCRAVPGGTGITVLSLLLSRRPDPSLLQSALQKLQLHHPILRSTLSSSSISISSFPSVRLQSLEPPSNLLQTHLPFSSFHLLLEHELNQNPWSQFEEEEEDDDDDDAQFDVFFATLYSLPDSKHVLSLRLHTSICDRTAAVALSRELLGLMREGEKWVSGDVGGEEMFLTIEEMVPKGKGDKPFWSRGVDLMGYSLNSMRISNLGFGDVDAERASEVVRMQMSREETDRILAGCREREIKLCGALTAAGLIAANSKNIANNWSGNYTVVTMIDCRKYLDPVLQENCLGFYFSGILNTHSVTKGEELWDVAKRCHMALSNAIKSNKHFTDMGDLNFLMCKAIDNPGLTPSSSQRTAFMTMFEDTVIDDSSDSHEEVGLEDYIGCSSIHGVGPSVAVFDTVRNGRLDCAFVYPSPLHSRKQMQELIDDMKNILVGGRD</sequence>
<dbReference type="STRING" id="337451.A0A3S3PT38"/>
<protein>
    <submittedName>
        <fullName evidence="1">Condensation domain-containing protein</fullName>
    </submittedName>
</protein>
<dbReference type="OrthoDB" id="439993at2759"/>
<dbReference type="InterPro" id="IPR023213">
    <property type="entry name" value="CAT-like_dom_sf"/>
</dbReference>
<dbReference type="EMBL" id="QPKB01000012">
    <property type="protein sequence ID" value="RWR97127.1"/>
    <property type="molecule type" value="Genomic_DNA"/>
</dbReference>
<accession>A0A3S3PT38</accession>
<dbReference type="Gene3D" id="3.30.559.30">
    <property type="entry name" value="Nonribosomal peptide synthetase, condensation domain"/>
    <property type="match status" value="1"/>
</dbReference>
<dbReference type="PANTHER" id="PTHR34375:SF2">
    <property type="entry name" value="GATA ZINC FINGER PROTEIN"/>
    <property type="match status" value="1"/>
</dbReference>
<name>A0A3S3PT38_9MAGN</name>
<dbReference type="PANTHER" id="PTHR34375">
    <property type="entry name" value="GATA ZINC FINGER PROTEIN-RELATED"/>
    <property type="match status" value="1"/>
</dbReference>
<keyword evidence="2" id="KW-1185">Reference proteome</keyword>
<organism evidence="1 2">
    <name type="scientific">Cinnamomum micranthum f. kanehirae</name>
    <dbReference type="NCBI Taxonomy" id="337451"/>
    <lineage>
        <taxon>Eukaryota</taxon>
        <taxon>Viridiplantae</taxon>
        <taxon>Streptophyta</taxon>
        <taxon>Embryophyta</taxon>
        <taxon>Tracheophyta</taxon>
        <taxon>Spermatophyta</taxon>
        <taxon>Magnoliopsida</taxon>
        <taxon>Magnoliidae</taxon>
        <taxon>Laurales</taxon>
        <taxon>Lauraceae</taxon>
        <taxon>Cinnamomum</taxon>
    </lineage>
</organism>
<evidence type="ECO:0000313" key="1">
    <source>
        <dbReference type="EMBL" id="RWR97127.1"/>
    </source>
</evidence>
<gene>
    <name evidence="1" type="ORF">CKAN_02654300</name>
</gene>
<dbReference type="Proteomes" id="UP000283530">
    <property type="component" value="Unassembled WGS sequence"/>
</dbReference>
<dbReference type="Gene3D" id="3.30.559.10">
    <property type="entry name" value="Chloramphenicol acetyltransferase-like domain"/>
    <property type="match status" value="1"/>
</dbReference>
<dbReference type="SUPFAM" id="SSF52777">
    <property type="entry name" value="CoA-dependent acyltransferases"/>
    <property type="match status" value="2"/>
</dbReference>
<proteinExistence type="predicted"/>